<dbReference type="EMBL" id="JAACJK010000012">
    <property type="protein sequence ID" value="KAF5338644.1"/>
    <property type="molecule type" value="Genomic_DNA"/>
</dbReference>
<evidence type="ECO:0000256" key="1">
    <source>
        <dbReference type="ARBA" id="ARBA00023002"/>
    </source>
</evidence>
<keyword evidence="1" id="KW-0560">Oxidoreductase</keyword>
<keyword evidence="3" id="KW-1185">Reference proteome</keyword>
<accession>A0A8H5CBE7</accession>
<reference evidence="2 3" key="1">
    <citation type="journal article" date="2020" name="ISME J.">
        <title>Uncovering the hidden diversity of litter-decomposition mechanisms in mushroom-forming fungi.</title>
        <authorList>
            <person name="Floudas D."/>
            <person name="Bentzer J."/>
            <person name="Ahren D."/>
            <person name="Johansson T."/>
            <person name="Persson P."/>
            <person name="Tunlid A."/>
        </authorList>
    </citation>
    <scope>NUCLEOTIDE SEQUENCE [LARGE SCALE GENOMIC DNA]</scope>
    <source>
        <strain evidence="2 3">CBS 175.51</strain>
    </source>
</reference>
<proteinExistence type="predicted"/>
<dbReference type="AlphaFoldDB" id="A0A8H5CBE7"/>
<gene>
    <name evidence="2" type="ORF">D9611_012756</name>
</gene>
<name>A0A8H5CBE7_9AGAR</name>
<evidence type="ECO:0008006" key="4">
    <source>
        <dbReference type="Google" id="ProtNLM"/>
    </source>
</evidence>
<dbReference type="Gene3D" id="3.40.50.720">
    <property type="entry name" value="NAD(P)-binding Rossmann-like Domain"/>
    <property type="match status" value="1"/>
</dbReference>
<dbReference type="GO" id="GO:0016491">
    <property type="term" value="F:oxidoreductase activity"/>
    <property type="evidence" value="ECO:0007669"/>
    <property type="project" value="UniProtKB-KW"/>
</dbReference>
<evidence type="ECO:0000313" key="3">
    <source>
        <dbReference type="Proteomes" id="UP000541558"/>
    </source>
</evidence>
<dbReference type="PRINTS" id="PR00081">
    <property type="entry name" value="GDHRDH"/>
</dbReference>
<dbReference type="Pfam" id="PF00106">
    <property type="entry name" value="adh_short"/>
    <property type="match status" value="1"/>
</dbReference>
<dbReference type="Proteomes" id="UP000541558">
    <property type="component" value="Unassembled WGS sequence"/>
</dbReference>
<comment type="caution">
    <text evidence="2">The sequence shown here is derived from an EMBL/GenBank/DDBJ whole genome shotgun (WGS) entry which is preliminary data.</text>
</comment>
<dbReference type="OrthoDB" id="542013at2759"/>
<dbReference type="InterPro" id="IPR036291">
    <property type="entry name" value="NAD(P)-bd_dom_sf"/>
</dbReference>
<sequence length="358" mass="39538">MTQWTFSRFASSQWAAVPPVASGDLTGKTIVVIGGNAGIGFEAAKHYCQMNPGKVILACRSEERAEAAVKSLREETNFERVEVSIVDLSNFNSVKALAKQLNEEDRLDILVENAGILPPSEYTATEDGWESTLQVNHISLSLLSILLLPKMISTAERFNTLAHPRLLLVGSDVHMLIKFDKDIVEGDSPLKKLSSIEYCTPESLQKRYGETKLLNLLFVRALSDRLPTLTTLIPSCVNPGFCYSSLRKPSTMTGLDSFKNWAREKVFARTAEEGSRQIIFASVAGEDPASADEEQLAKLKGAYISNSEVAEPSDYVLSEEGKEAQDKLWTDLIKELAVIEPKVLDIVARYLPEPVDLE</sequence>
<organism evidence="2 3">
    <name type="scientific">Ephemerocybe angulata</name>
    <dbReference type="NCBI Taxonomy" id="980116"/>
    <lineage>
        <taxon>Eukaryota</taxon>
        <taxon>Fungi</taxon>
        <taxon>Dikarya</taxon>
        <taxon>Basidiomycota</taxon>
        <taxon>Agaricomycotina</taxon>
        <taxon>Agaricomycetes</taxon>
        <taxon>Agaricomycetidae</taxon>
        <taxon>Agaricales</taxon>
        <taxon>Agaricineae</taxon>
        <taxon>Psathyrellaceae</taxon>
        <taxon>Ephemerocybe</taxon>
    </lineage>
</organism>
<dbReference type="PANTHER" id="PTHR43157:SF31">
    <property type="entry name" value="PHOSPHATIDYLINOSITOL-GLYCAN BIOSYNTHESIS CLASS F PROTEIN"/>
    <property type="match status" value="1"/>
</dbReference>
<dbReference type="InterPro" id="IPR002347">
    <property type="entry name" value="SDR_fam"/>
</dbReference>
<dbReference type="SUPFAM" id="SSF51735">
    <property type="entry name" value="NAD(P)-binding Rossmann-fold domains"/>
    <property type="match status" value="1"/>
</dbReference>
<protein>
    <recommendedName>
        <fullName evidence="4">NAD(P)-binding protein</fullName>
    </recommendedName>
</protein>
<evidence type="ECO:0000313" key="2">
    <source>
        <dbReference type="EMBL" id="KAF5338644.1"/>
    </source>
</evidence>
<dbReference type="PANTHER" id="PTHR43157">
    <property type="entry name" value="PHOSPHATIDYLINOSITOL-GLYCAN BIOSYNTHESIS CLASS F PROTEIN-RELATED"/>
    <property type="match status" value="1"/>
</dbReference>